<dbReference type="InterPro" id="IPR001706">
    <property type="entry name" value="Ribosomal_bL35"/>
</dbReference>
<dbReference type="Pfam" id="PF01632">
    <property type="entry name" value="Ribosomal_L35p"/>
    <property type="match status" value="1"/>
</dbReference>
<dbReference type="PANTHER" id="PTHR33343:SF1">
    <property type="entry name" value="LARGE RIBOSOMAL SUBUNIT PROTEIN BL35M"/>
    <property type="match status" value="1"/>
</dbReference>
<dbReference type="GO" id="GO:0003735">
    <property type="term" value="F:structural constituent of ribosome"/>
    <property type="evidence" value="ECO:0007669"/>
    <property type="project" value="InterPro"/>
</dbReference>
<evidence type="ECO:0000256" key="3">
    <source>
        <dbReference type="ARBA" id="ARBA00023274"/>
    </source>
</evidence>
<dbReference type="Gene3D" id="4.10.410.60">
    <property type="match status" value="1"/>
</dbReference>
<evidence type="ECO:0000256" key="1">
    <source>
        <dbReference type="ARBA" id="ARBA00006598"/>
    </source>
</evidence>
<evidence type="ECO:0000313" key="6">
    <source>
        <dbReference type="EMBL" id="ARW60622.1"/>
    </source>
</evidence>
<geneLocation type="chloroplast" evidence="6"/>
<dbReference type="PANTHER" id="PTHR33343">
    <property type="entry name" value="54S RIBOSOMAL PROTEIN BL35M"/>
    <property type="match status" value="1"/>
</dbReference>
<evidence type="ECO:0000256" key="5">
    <source>
        <dbReference type="HAMAP-Rule" id="MF_00514"/>
    </source>
</evidence>
<organism evidence="6">
    <name type="scientific">Polysiphonia sp</name>
    <dbReference type="NCBI Taxonomy" id="1967842"/>
    <lineage>
        <taxon>Eukaryota</taxon>
        <taxon>Rhodophyta</taxon>
        <taxon>Florideophyceae</taxon>
        <taxon>Rhodymeniophycidae</taxon>
        <taxon>Ceramiales</taxon>
        <taxon>Rhodomelaceae</taxon>
        <taxon>Polysiphonioideae</taxon>
        <taxon>Polysiphonia</taxon>
    </lineage>
</organism>
<keyword evidence="6" id="KW-0150">Chloroplast</keyword>
<gene>
    <name evidence="5 6" type="primary">rpl35</name>
</gene>
<accession>A0A1Z1M3X0</accession>
<dbReference type="GO" id="GO:0009507">
    <property type="term" value="C:chloroplast"/>
    <property type="evidence" value="ECO:0007669"/>
    <property type="project" value="UniProtKB-SubCell"/>
</dbReference>
<keyword evidence="2 5" id="KW-0689">Ribosomal protein</keyword>
<dbReference type="NCBIfam" id="TIGR00001">
    <property type="entry name" value="rpmI_bact"/>
    <property type="match status" value="1"/>
</dbReference>
<dbReference type="InterPro" id="IPR021137">
    <property type="entry name" value="Ribosomal_bL35-like"/>
</dbReference>
<keyword evidence="6" id="KW-0934">Plastid</keyword>
<dbReference type="PRINTS" id="PR00064">
    <property type="entry name" value="RIBOSOMALL35"/>
</dbReference>
<evidence type="ECO:0000256" key="4">
    <source>
        <dbReference type="ARBA" id="ARBA00072523"/>
    </source>
</evidence>
<evidence type="ECO:0000256" key="2">
    <source>
        <dbReference type="ARBA" id="ARBA00022980"/>
    </source>
</evidence>
<comment type="similarity">
    <text evidence="1 5">Belongs to the bacterial ribosomal protein bL35 family.</text>
</comment>
<dbReference type="InterPro" id="IPR018265">
    <property type="entry name" value="Ribosomal_bL35_CS"/>
</dbReference>
<proteinExistence type="inferred from homology"/>
<dbReference type="GO" id="GO:0006412">
    <property type="term" value="P:translation"/>
    <property type="evidence" value="ECO:0007669"/>
    <property type="project" value="UniProtKB-UniRule"/>
</dbReference>
<reference evidence="6" key="1">
    <citation type="journal article" date="2017" name="J. Phycol.">
        <title>Analysis of chloroplast genomes and a supermatrix inform reclassification of the Rhodomelaceae (Rhodophyta).</title>
        <authorList>
            <person name="Diaz-Tapia P."/>
            <person name="Maggs C.A."/>
            <person name="West J.A."/>
            <person name="Verbruggen H."/>
        </authorList>
    </citation>
    <scope>NUCLEOTIDE SEQUENCE</scope>
    <source>
        <strain evidence="6">JH1432</strain>
    </source>
</reference>
<dbReference type="FunFam" id="4.10.410.60:FF:000001">
    <property type="entry name" value="50S ribosomal protein L35"/>
    <property type="match status" value="1"/>
</dbReference>
<dbReference type="EMBL" id="MF101414">
    <property type="protein sequence ID" value="ARW60622.1"/>
    <property type="molecule type" value="Genomic_DNA"/>
</dbReference>
<comment type="subcellular location">
    <subcellularLocation>
        <location evidence="5">Plastid</location>
        <location evidence="5">Chloroplast</location>
    </subcellularLocation>
</comment>
<dbReference type="PROSITE" id="PS00936">
    <property type="entry name" value="RIBOSOMAL_L35"/>
    <property type="match status" value="1"/>
</dbReference>
<dbReference type="HAMAP" id="MF_00514">
    <property type="entry name" value="Ribosomal_bL35"/>
    <property type="match status" value="1"/>
</dbReference>
<dbReference type="GO" id="GO:0015934">
    <property type="term" value="C:large ribosomal subunit"/>
    <property type="evidence" value="ECO:0007669"/>
    <property type="project" value="TreeGrafter"/>
</dbReference>
<dbReference type="SUPFAM" id="SSF143034">
    <property type="entry name" value="L35p-like"/>
    <property type="match status" value="1"/>
</dbReference>
<dbReference type="AlphaFoldDB" id="A0A1Z1M3X0"/>
<dbReference type="InterPro" id="IPR037229">
    <property type="entry name" value="Ribosomal_bL35_sf"/>
</dbReference>
<keyword evidence="3 5" id="KW-0687">Ribonucleoprotein</keyword>
<protein>
    <recommendedName>
        <fullName evidence="4 5">Large ribosomal subunit protein bL35c</fullName>
    </recommendedName>
</protein>
<name>A0A1Z1M3X0_9FLOR</name>
<sequence length="66" mass="7806">MYKLKTSRSICKRFRSSSNGKLLRRRSCKSHLLQKKSSKRKCKLRKISFVNLSDKGNFINNIPYLN</sequence>